<feature type="region of interest" description="Disordered" evidence="1">
    <location>
        <begin position="131"/>
        <end position="159"/>
    </location>
</feature>
<dbReference type="Proteomes" id="UP000775872">
    <property type="component" value="Unassembled WGS sequence"/>
</dbReference>
<dbReference type="OrthoDB" id="5402033at2759"/>
<evidence type="ECO:0000256" key="1">
    <source>
        <dbReference type="SAM" id="MobiDB-lite"/>
    </source>
</evidence>
<accession>A0A9N9ZNG7</accession>
<feature type="region of interest" description="Disordered" evidence="1">
    <location>
        <begin position="1"/>
        <end position="28"/>
    </location>
</feature>
<dbReference type="EMBL" id="CABFOC020000091">
    <property type="protein sequence ID" value="CAH0058662.1"/>
    <property type="molecule type" value="Genomic_DNA"/>
</dbReference>
<keyword evidence="3" id="KW-1185">Reference proteome</keyword>
<gene>
    <name evidence="2" type="ORF">CSOL1703_00007684</name>
</gene>
<organism evidence="2 3">
    <name type="scientific">Clonostachys solani</name>
    <dbReference type="NCBI Taxonomy" id="160281"/>
    <lineage>
        <taxon>Eukaryota</taxon>
        <taxon>Fungi</taxon>
        <taxon>Dikarya</taxon>
        <taxon>Ascomycota</taxon>
        <taxon>Pezizomycotina</taxon>
        <taxon>Sordariomycetes</taxon>
        <taxon>Hypocreomycetidae</taxon>
        <taxon>Hypocreales</taxon>
        <taxon>Bionectriaceae</taxon>
        <taxon>Clonostachys</taxon>
    </lineage>
</organism>
<feature type="compositionally biased region" description="Acidic residues" evidence="1">
    <location>
        <begin position="138"/>
        <end position="155"/>
    </location>
</feature>
<dbReference type="AlphaFoldDB" id="A0A9N9ZNG7"/>
<reference evidence="2 3" key="2">
    <citation type="submission" date="2021-10" db="EMBL/GenBank/DDBJ databases">
        <authorList>
            <person name="Piombo E."/>
        </authorList>
    </citation>
    <scope>NUCLEOTIDE SEQUENCE [LARGE SCALE GENOMIC DNA]</scope>
</reference>
<evidence type="ECO:0000313" key="3">
    <source>
        <dbReference type="Proteomes" id="UP000775872"/>
    </source>
</evidence>
<sequence length="279" mass="31859">MAPSARKRFGGPEQPKARPSKAKFNSVTFDDHTGKPAIMSWSGSEDMPNLPDLRAWIFYMVNPETPRDFDGCAFASGLKEGRMLLSASAFRYEFFFLPGATAEECVAHYRGEMAARGTIWQQVRKVERAWKKKRDASEETVDDPAEGLPSGDDDEPRVAITSEGLPGLPWVKKASDWYFTHYRSWLFMYLDADVQWGPDQDHDVCLVQFDPMPIEWEEGARVGWDPMEHPIRSKHIKAMSRLGDEESLIYWMGDRGQDNWALVARDASNDAKDLGWETW</sequence>
<comment type="caution">
    <text evidence="2">The sequence shown here is derived from an EMBL/GenBank/DDBJ whole genome shotgun (WGS) entry which is preliminary data.</text>
</comment>
<reference evidence="3" key="1">
    <citation type="submission" date="2019-06" db="EMBL/GenBank/DDBJ databases">
        <authorList>
            <person name="Broberg M."/>
        </authorList>
    </citation>
    <scope>NUCLEOTIDE SEQUENCE [LARGE SCALE GENOMIC DNA]</scope>
</reference>
<name>A0A9N9ZNG7_9HYPO</name>
<proteinExistence type="predicted"/>
<protein>
    <submittedName>
        <fullName evidence="2">Uncharacterized protein</fullName>
    </submittedName>
</protein>
<evidence type="ECO:0000313" key="2">
    <source>
        <dbReference type="EMBL" id="CAH0058662.1"/>
    </source>
</evidence>